<dbReference type="SMART" id="SM00322">
    <property type="entry name" value="KH"/>
    <property type="match status" value="15"/>
</dbReference>
<feature type="domain" description="K Homology" evidence="8">
    <location>
        <begin position="641"/>
        <end position="710"/>
    </location>
</feature>
<keyword evidence="6" id="KW-0175">Coiled coil</keyword>
<feature type="domain" description="K Homology" evidence="8">
    <location>
        <begin position="1019"/>
        <end position="1087"/>
    </location>
</feature>
<dbReference type="Gene3D" id="3.30.1370.10">
    <property type="entry name" value="K Homology domain, type 1"/>
    <property type="match status" value="14"/>
</dbReference>
<evidence type="ECO:0000256" key="3">
    <source>
        <dbReference type="ARBA" id="ARBA00022737"/>
    </source>
</evidence>
<dbReference type="Pfam" id="PF24668">
    <property type="entry name" value="KH_Vigilin"/>
    <property type="match status" value="1"/>
</dbReference>
<feature type="domain" description="K Homology" evidence="8">
    <location>
        <begin position="353"/>
        <end position="418"/>
    </location>
</feature>
<keyword evidence="3" id="KW-0677">Repeat</keyword>
<dbReference type="InterPro" id="IPR004088">
    <property type="entry name" value="KH_dom_type_1"/>
</dbReference>
<evidence type="ECO:0000256" key="7">
    <source>
        <dbReference type="SAM" id="MobiDB-lite"/>
    </source>
</evidence>
<organism evidence="9 10">
    <name type="scientific">Pristionchus entomophagus</name>
    <dbReference type="NCBI Taxonomy" id="358040"/>
    <lineage>
        <taxon>Eukaryota</taxon>
        <taxon>Metazoa</taxon>
        <taxon>Ecdysozoa</taxon>
        <taxon>Nematoda</taxon>
        <taxon>Chromadorea</taxon>
        <taxon>Rhabditida</taxon>
        <taxon>Rhabditina</taxon>
        <taxon>Diplogasteromorpha</taxon>
        <taxon>Diplogasteroidea</taxon>
        <taxon>Neodiplogasteridae</taxon>
        <taxon>Pristionchus</taxon>
    </lineage>
</organism>
<feature type="coiled-coil region" evidence="6">
    <location>
        <begin position="992"/>
        <end position="1019"/>
    </location>
</feature>
<dbReference type="GO" id="GO:0003729">
    <property type="term" value="F:mRNA binding"/>
    <property type="evidence" value="ECO:0007669"/>
    <property type="project" value="TreeGrafter"/>
</dbReference>
<feature type="domain" description="K Homology" evidence="8">
    <location>
        <begin position="788"/>
        <end position="858"/>
    </location>
</feature>
<evidence type="ECO:0000259" key="8">
    <source>
        <dbReference type="SMART" id="SM00322"/>
    </source>
</evidence>
<evidence type="ECO:0000313" key="9">
    <source>
        <dbReference type="EMBL" id="GMS83269.1"/>
    </source>
</evidence>
<dbReference type="CDD" id="cd22411">
    <property type="entry name" value="KH-I_Vigilin_rpt8"/>
    <property type="match status" value="1"/>
</dbReference>
<evidence type="ECO:0000256" key="2">
    <source>
        <dbReference type="ARBA" id="ARBA00022490"/>
    </source>
</evidence>
<dbReference type="Proteomes" id="UP001432027">
    <property type="component" value="Unassembled WGS sequence"/>
</dbReference>
<sequence>MDSETPIVNGTAATEAPAQVMDYTLDFPALEAPAAGPTTSALSRPALSHPRPPPTSNWGARPGADVKTKFVLDADERSLKGKSFGPNTDEQQRAGKVSKETGTRIELSEARDGTLTVIISGPKAKVEEARAKVIRELQTQATREVSIAKEFHRNLIGKGGDALKALEVETNTKINIPNRDTPSDVIKITGPREGMERAAAHIQRVAAEQAKLATEHIAAARIYYPWVRGPNNELIDSLTGQFNIKINIPPPVSNNEIIMITGEREGVLTAAAKIRAIVAEKEAIAKSLTVSINRAQHRYIIGKQRSGIAEILRSTGVSVEMPEVDTASDVITLRGDPARLGDALTQVYARASSTITAQSKVALWMHRLLIGPKGATLSSLVPNRAKVDIDFDDSGDIFYEGAPEEVNAAKAAIEAEVARLTKECAMETVKVHPTLHRHVIGRGGALVSKLKEEHGVTINIPDEATNSDEITVEGKKEGVKKAIEEIRALVTKIENEKSKDLIIEQRLHKLIIGQGGKAINELRKQFPSVNFSFPDVNKKSEIINVRGDRKEVDDAAKALQKIAKDLAESNYQESVPIFKEFYKHIVGKGGSNIKKIREETGTRIDMPDESSEEERIAVTGKKANVEKAIALLQKMQSELASVVTVEIEIPVKVQARMIGGGRRVLFDIEKECGGVYIKFPAEKSESTKVTINGPKEDVEKAQKVLLDLAKDREANFAEDTVKAKPEFHRFIIGKGGARINKIKAAGNVRIMFPREADADKESIHLLGTKDEVVRAKAELETIIKQLNESVEIKMEVDAKYHVHFKRVGAQLLKEIQDQNGNVVISFPGKAAEDQRTVTIKGIKQCCESAKARIEEIVDDMDHQTTIHVEIPSVHHRALLSNRGQRVQELQSKYNVRIRFPRRDAGPAEGEEAAPADDQVAISGRDSACEKAAEDLKALVPISKVIAVPIDAHRFLIGRGGETIRKIMQDNDVNINVPKDEAQSEEITVSGSVDAVDGALEDIKAKLKEYEEQAEDRKLRQWSMTINIPAEYHQKIIGIKGVVVNELRKKHDVNISLPKGEEKTDEIVVQGYEDKARACAAEIEAMVEAIRSLVVQEIVLAAACHPRIIGARGKNVRKIMEDYNVEIRFPRSEGADPDLVTVSGKEENQVLDCCDYLKSLEEDFLAEYSEKNQFLSRRVAPEAKPAAAAKVEIRGAPWQLDISSAAEFPDMGAAQAAAPVVAAGAWGAARRF</sequence>
<dbReference type="Pfam" id="PF00013">
    <property type="entry name" value="KH_1"/>
    <property type="match status" value="13"/>
</dbReference>
<feature type="region of interest" description="Disordered" evidence="7">
    <location>
        <begin position="77"/>
        <end position="104"/>
    </location>
</feature>
<dbReference type="InterPro" id="IPR004087">
    <property type="entry name" value="KH_dom"/>
</dbReference>
<feature type="domain" description="K Homology" evidence="8">
    <location>
        <begin position="569"/>
        <end position="637"/>
    </location>
</feature>
<dbReference type="CDD" id="cd22418">
    <property type="entry name" value="KH-I_Vigilin_rpt15"/>
    <property type="match status" value="1"/>
</dbReference>
<comment type="caution">
    <text evidence="9">The sequence shown here is derived from an EMBL/GenBank/DDBJ whole genome shotgun (WGS) entry which is preliminary data.</text>
</comment>
<accession>A0AAV5SK20</accession>
<feature type="region of interest" description="Disordered" evidence="7">
    <location>
        <begin position="31"/>
        <end position="65"/>
    </location>
</feature>
<feature type="domain" description="K Homology" evidence="8">
    <location>
        <begin position="139"/>
        <end position="207"/>
    </location>
</feature>
<keyword evidence="4 5" id="KW-0694">RNA-binding</keyword>
<feature type="compositionally biased region" description="Basic and acidic residues" evidence="7">
    <location>
        <begin position="90"/>
        <end position="104"/>
    </location>
</feature>
<evidence type="ECO:0000313" key="10">
    <source>
        <dbReference type="Proteomes" id="UP001432027"/>
    </source>
</evidence>
<feature type="domain" description="K Homology" evidence="8">
    <location>
        <begin position="211"/>
        <end position="279"/>
    </location>
</feature>
<dbReference type="InterPro" id="IPR036612">
    <property type="entry name" value="KH_dom_type_1_sf"/>
</dbReference>
<dbReference type="CDD" id="cd02394">
    <property type="entry name" value="KH-I_Vigilin_rpt6"/>
    <property type="match status" value="1"/>
</dbReference>
<dbReference type="CDD" id="cd22407">
    <property type="entry name" value="KH-I_Vigilin_rpt3"/>
    <property type="match status" value="1"/>
</dbReference>
<feature type="domain" description="K Homology" evidence="8">
    <location>
        <begin position="1091"/>
        <end position="1161"/>
    </location>
</feature>
<dbReference type="InterPro" id="IPR057778">
    <property type="entry name" value="KH_Vigilin_N"/>
</dbReference>
<name>A0AAV5SK20_9BILA</name>
<dbReference type="PANTHER" id="PTHR10627">
    <property type="entry name" value="SCP160"/>
    <property type="match status" value="1"/>
</dbReference>
<feature type="domain" description="K Homology" evidence="8">
    <location>
        <begin position="423"/>
        <end position="491"/>
    </location>
</feature>
<evidence type="ECO:0000256" key="6">
    <source>
        <dbReference type="SAM" id="Coils"/>
    </source>
</evidence>
<feature type="domain" description="K Homology" evidence="8">
    <location>
        <begin position="284"/>
        <end position="352"/>
    </location>
</feature>
<keyword evidence="10" id="KW-1185">Reference proteome</keyword>
<feature type="domain" description="K Homology" evidence="8">
    <location>
        <begin position="862"/>
        <end position="940"/>
    </location>
</feature>
<dbReference type="SUPFAM" id="SSF54791">
    <property type="entry name" value="Eukaryotic type KH-domain (KH-domain type I)"/>
    <property type="match status" value="13"/>
</dbReference>
<reference evidence="9" key="1">
    <citation type="submission" date="2023-10" db="EMBL/GenBank/DDBJ databases">
        <title>Genome assembly of Pristionchus species.</title>
        <authorList>
            <person name="Yoshida K."/>
            <person name="Sommer R.J."/>
        </authorList>
    </citation>
    <scope>NUCLEOTIDE SEQUENCE</scope>
    <source>
        <strain evidence="9">RS0144</strain>
    </source>
</reference>
<dbReference type="PROSITE" id="PS50084">
    <property type="entry name" value="KH_TYPE_1"/>
    <property type="match status" value="11"/>
</dbReference>
<dbReference type="CDD" id="cd22408">
    <property type="entry name" value="KH-I_Vigilin_rpt4"/>
    <property type="match status" value="1"/>
</dbReference>
<dbReference type="CDD" id="cd22417">
    <property type="entry name" value="KH-I_Vigilin_rpt14"/>
    <property type="match status" value="1"/>
</dbReference>
<feature type="domain" description="K Homology" evidence="8">
    <location>
        <begin position="64"/>
        <end position="138"/>
    </location>
</feature>
<feature type="domain" description="K Homology" evidence="8">
    <location>
        <begin position="941"/>
        <end position="1007"/>
    </location>
</feature>
<comment type="subcellular location">
    <subcellularLocation>
        <location evidence="1">Cytoplasm</location>
    </subcellularLocation>
</comment>
<dbReference type="PANTHER" id="PTHR10627:SF31">
    <property type="entry name" value="DODECA-SATELLITE-BINDING PROTEIN 1, ISOFORM A"/>
    <property type="match status" value="1"/>
</dbReference>
<keyword evidence="2" id="KW-0963">Cytoplasm</keyword>
<proteinExistence type="predicted"/>
<evidence type="ECO:0000256" key="4">
    <source>
        <dbReference type="ARBA" id="ARBA00022884"/>
    </source>
</evidence>
<gene>
    <name evidence="9" type="ORF">PENTCL1PPCAC_5444</name>
</gene>
<dbReference type="EMBL" id="BTSX01000002">
    <property type="protein sequence ID" value="GMS83269.1"/>
    <property type="molecule type" value="Genomic_DNA"/>
</dbReference>
<dbReference type="AlphaFoldDB" id="A0AAV5SK20"/>
<evidence type="ECO:0000256" key="5">
    <source>
        <dbReference type="PROSITE-ProRule" id="PRU00117"/>
    </source>
</evidence>
<feature type="domain" description="K Homology" evidence="8">
    <location>
        <begin position="495"/>
        <end position="564"/>
    </location>
</feature>
<protein>
    <recommendedName>
        <fullName evidence="8">K Homology domain-containing protein</fullName>
    </recommendedName>
</protein>
<evidence type="ECO:0000256" key="1">
    <source>
        <dbReference type="ARBA" id="ARBA00004496"/>
    </source>
</evidence>
<feature type="domain" description="K Homology" evidence="8">
    <location>
        <begin position="715"/>
        <end position="784"/>
    </location>
</feature>